<evidence type="ECO:0000313" key="2">
    <source>
        <dbReference type="Proteomes" id="UP000005267"/>
    </source>
</evidence>
<evidence type="ECO:0000313" key="1">
    <source>
        <dbReference type="EMBL" id="AFK62106.1"/>
    </source>
</evidence>
<proteinExistence type="predicted"/>
<accession>I3UAR8</accession>
<reference evidence="1 2" key="1">
    <citation type="journal article" date="2011" name="J. Bacteriol.">
        <title>Whole-genome shotgun sequencing of the sulfur-oxidizing chemoautotroph Tetrathiobacter kashmirensis.</title>
        <authorList>
            <person name="Ghosh W."/>
            <person name="George A."/>
            <person name="Agarwal A."/>
            <person name="Raj P."/>
            <person name="Alam M."/>
            <person name="Pyne P."/>
            <person name="Das Gupta S.K."/>
        </authorList>
    </citation>
    <scope>NUCLEOTIDE SEQUENCE [LARGE SCALE GENOMIC DNA]</scope>
    <source>
        <strain evidence="1 2">WT001</strain>
    </source>
</reference>
<dbReference type="AlphaFoldDB" id="I3UAR8"/>
<dbReference type="KEGG" id="aka:TKWG_08760"/>
<dbReference type="Proteomes" id="UP000005267">
    <property type="component" value="Chromosome"/>
</dbReference>
<reference evidence="2" key="2">
    <citation type="journal article" date="2013" name="PLoS ONE">
        <title>Genome implosion elicits host-confinement in Alcaligenaceae: evidence from the comparative genomics of Tetrathiobacter kashmirensis, a pathogen in the making.</title>
        <authorList>
            <person name="Ghosh W."/>
            <person name="Alam M."/>
            <person name="Roy C."/>
            <person name="Pyne P."/>
            <person name="George A."/>
            <person name="Chakraborty R."/>
            <person name="Majumder S."/>
            <person name="Agarwal A."/>
            <person name="Chakraborty S."/>
            <person name="Majumdar S."/>
            <person name="Gupta S.K."/>
        </authorList>
    </citation>
    <scope>NUCLEOTIDE SEQUENCE [LARGE SCALE GENOMIC DNA]</scope>
    <source>
        <strain evidence="2">WT001</strain>
    </source>
</reference>
<keyword evidence="2" id="KW-1185">Reference proteome</keyword>
<name>I3UAR8_ADVKW</name>
<protein>
    <submittedName>
        <fullName evidence="1">Uncharacterized protein</fullName>
    </submittedName>
</protein>
<organism evidence="1 2">
    <name type="scientific">Advenella kashmirensis (strain DSM 17095 / LMG 22695 / WT001)</name>
    <name type="common">Tetrathiobacter kashmirensis</name>
    <dbReference type="NCBI Taxonomy" id="1036672"/>
    <lineage>
        <taxon>Bacteria</taxon>
        <taxon>Pseudomonadati</taxon>
        <taxon>Pseudomonadota</taxon>
        <taxon>Betaproteobacteria</taxon>
        <taxon>Burkholderiales</taxon>
        <taxon>Alcaligenaceae</taxon>
    </lineage>
</organism>
<gene>
    <name evidence="1" type="ordered locus">TKWG_08760</name>
</gene>
<sequence length="92" mass="10946">MLIKQSVKIVNYYDTLIIVPQWTKFLTMNKDGKIFAWETKPQTNSRLWYIFKQFKFQLVAYGDPSVIDWEKSLRRYYTSGQKVDSSGPDIKI</sequence>
<dbReference type="HOGENOM" id="CLU_2406748_0_0_4"/>
<dbReference type="EMBL" id="CP003555">
    <property type="protein sequence ID" value="AFK62106.1"/>
    <property type="molecule type" value="Genomic_DNA"/>
</dbReference>